<dbReference type="Pfam" id="PF13560">
    <property type="entry name" value="HTH_31"/>
    <property type="match status" value="1"/>
</dbReference>
<dbReference type="SUPFAM" id="SSF47413">
    <property type="entry name" value="lambda repressor-like DNA-binding domains"/>
    <property type="match status" value="1"/>
</dbReference>
<dbReference type="InterPro" id="IPR010982">
    <property type="entry name" value="Lambda_DNA-bd_dom_sf"/>
</dbReference>
<keyword evidence="3" id="KW-1185">Reference proteome</keyword>
<evidence type="ECO:0000313" key="2">
    <source>
        <dbReference type="EMBL" id="GHH48007.1"/>
    </source>
</evidence>
<dbReference type="CDD" id="cd00093">
    <property type="entry name" value="HTH_XRE"/>
    <property type="match status" value="1"/>
</dbReference>
<evidence type="ECO:0000313" key="3">
    <source>
        <dbReference type="Proteomes" id="UP000605568"/>
    </source>
</evidence>
<feature type="domain" description="HTH cro/C1-type" evidence="1">
    <location>
        <begin position="33"/>
        <end position="87"/>
    </location>
</feature>
<reference evidence="3" key="1">
    <citation type="journal article" date="2019" name="Int. J. Syst. Evol. Microbiol.">
        <title>The Global Catalogue of Microorganisms (GCM) 10K type strain sequencing project: providing services to taxonomists for standard genome sequencing and annotation.</title>
        <authorList>
            <consortium name="The Broad Institute Genomics Platform"/>
            <consortium name="The Broad Institute Genome Sequencing Center for Infectious Disease"/>
            <person name="Wu L."/>
            <person name="Ma J."/>
        </authorList>
    </citation>
    <scope>NUCLEOTIDE SEQUENCE [LARGE SCALE GENOMIC DNA]</scope>
    <source>
        <strain evidence="3">CGMCC 4.7367</strain>
    </source>
</reference>
<dbReference type="Proteomes" id="UP000605568">
    <property type="component" value="Unassembled WGS sequence"/>
</dbReference>
<gene>
    <name evidence="2" type="ORF">GCM10017774_53240</name>
</gene>
<dbReference type="PROSITE" id="PS50943">
    <property type="entry name" value="HTH_CROC1"/>
    <property type="match status" value="1"/>
</dbReference>
<dbReference type="RefSeq" id="WP_191302023.1">
    <property type="nucleotide sequence ID" value="NZ_BNAR01000008.1"/>
</dbReference>
<proteinExistence type="predicted"/>
<dbReference type="Pfam" id="PF19575">
    <property type="entry name" value="HTH_58"/>
    <property type="match status" value="1"/>
</dbReference>
<dbReference type="InterPro" id="IPR001387">
    <property type="entry name" value="Cro/C1-type_HTH"/>
</dbReference>
<organism evidence="2 3">
    <name type="scientific">Lentzea cavernae</name>
    <dbReference type="NCBI Taxonomy" id="2020703"/>
    <lineage>
        <taxon>Bacteria</taxon>
        <taxon>Bacillati</taxon>
        <taxon>Actinomycetota</taxon>
        <taxon>Actinomycetes</taxon>
        <taxon>Pseudonocardiales</taxon>
        <taxon>Pseudonocardiaceae</taxon>
        <taxon>Lentzea</taxon>
    </lineage>
</organism>
<dbReference type="InterPro" id="IPR045745">
    <property type="entry name" value="HTH_58_Actinobacteria-type"/>
</dbReference>
<comment type="caution">
    <text evidence="2">The sequence shown here is derived from an EMBL/GenBank/DDBJ whole genome shotgun (WGS) entry which is preliminary data.</text>
</comment>
<dbReference type="SMART" id="SM00530">
    <property type="entry name" value="HTH_XRE"/>
    <property type="match status" value="1"/>
</dbReference>
<dbReference type="Gene3D" id="1.10.260.40">
    <property type="entry name" value="lambda repressor-like DNA-binding domains"/>
    <property type="match status" value="1"/>
</dbReference>
<protein>
    <recommendedName>
        <fullName evidence="1">HTH cro/C1-type domain-containing protein</fullName>
    </recommendedName>
</protein>
<accession>A0ABQ3MTT3</accession>
<sequence>MPSDKELSRHQQDEPADLAGDLAAYRPALGRRLAALRKECGYSREEAAGLIGVSSDTLRLYEEATWRPSMRRLVRITTLYRADPLGILQDIAQSVRPKKEHVFLPEVEALLYFCGVTPEQVVDRVDPAVEPEPGPLPGEAPLGEVLKYRRDDDPMRVQGGLMLRREYEAGASIRMLSTKHHLAFGTIRTLLVEANTRLRGPGSPHHGTA</sequence>
<evidence type="ECO:0000259" key="1">
    <source>
        <dbReference type="PROSITE" id="PS50943"/>
    </source>
</evidence>
<name>A0ABQ3MTT3_9PSEU</name>
<dbReference type="EMBL" id="BNAR01000008">
    <property type="protein sequence ID" value="GHH48007.1"/>
    <property type="molecule type" value="Genomic_DNA"/>
</dbReference>